<feature type="transmembrane region" description="Helical" evidence="3">
    <location>
        <begin position="2650"/>
        <end position="2669"/>
    </location>
</feature>
<organism evidence="4 5">
    <name type="scientific">Edaphochlamys debaryana</name>
    <dbReference type="NCBI Taxonomy" id="47281"/>
    <lineage>
        <taxon>Eukaryota</taxon>
        <taxon>Viridiplantae</taxon>
        <taxon>Chlorophyta</taxon>
        <taxon>core chlorophytes</taxon>
        <taxon>Chlorophyceae</taxon>
        <taxon>CS clade</taxon>
        <taxon>Chlamydomonadales</taxon>
        <taxon>Chlamydomonadales incertae sedis</taxon>
        <taxon>Edaphochlamys</taxon>
    </lineage>
</organism>
<feature type="transmembrane region" description="Helical" evidence="3">
    <location>
        <begin position="2676"/>
        <end position="2699"/>
    </location>
</feature>
<dbReference type="InterPro" id="IPR000408">
    <property type="entry name" value="Reg_chr_condens"/>
</dbReference>
<feature type="compositionally biased region" description="Low complexity" evidence="2">
    <location>
        <begin position="231"/>
        <end position="243"/>
    </location>
</feature>
<feature type="transmembrane region" description="Helical" evidence="3">
    <location>
        <begin position="2334"/>
        <end position="2356"/>
    </location>
</feature>
<feature type="region of interest" description="Disordered" evidence="2">
    <location>
        <begin position="199"/>
        <end position="261"/>
    </location>
</feature>
<dbReference type="GO" id="GO:0043130">
    <property type="term" value="F:ubiquitin binding"/>
    <property type="evidence" value="ECO:0007669"/>
    <property type="project" value="TreeGrafter"/>
</dbReference>
<feature type="region of interest" description="Disordered" evidence="2">
    <location>
        <begin position="2369"/>
        <end position="2390"/>
    </location>
</feature>
<dbReference type="InterPro" id="IPR011050">
    <property type="entry name" value="Pectin_lyase_fold/virulence"/>
</dbReference>
<dbReference type="PROSITE" id="PS50012">
    <property type="entry name" value="RCC1_3"/>
    <property type="match status" value="3"/>
</dbReference>
<feature type="transmembrane region" description="Helical" evidence="3">
    <location>
        <begin position="2270"/>
        <end position="2289"/>
    </location>
</feature>
<accession>A0A836BQ98</accession>
<evidence type="ECO:0000256" key="1">
    <source>
        <dbReference type="PROSITE-ProRule" id="PRU00235"/>
    </source>
</evidence>
<feature type="repeat" description="RCC1" evidence="1">
    <location>
        <begin position="535"/>
        <end position="594"/>
    </location>
</feature>
<feature type="transmembrane region" description="Helical" evidence="3">
    <location>
        <begin position="2226"/>
        <end position="2249"/>
    </location>
</feature>
<dbReference type="SUPFAM" id="SSF51126">
    <property type="entry name" value="Pectin lyase-like"/>
    <property type="match status" value="1"/>
</dbReference>
<feature type="compositionally biased region" description="Pro residues" evidence="2">
    <location>
        <begin position="639"/>
        <end position="662"/>
    </location>
</feature>
<feature type="compositionally biased region" description="Basic and acidic residues" evidence="2">
    <location>
        <begin position="2434"/>
        <end position="2444"/>
    </location>
</feature>
<dbReference type="InterPro" id="IPR006626">
    <property type="entry name" value="PbH1"/>
</dbReference>
<dbReference type="PANTHER" id="PTHR19862">
    <property type="entry name" value="WD REPEAT-CONTAINING PROTEIN 48"/>
    <property type="match status" value="1"/>
</dbReference>
<name>A0A836BQ98_9CHLO</name>
<sequence>MYRLVRAWTREDGCRGNADQSYTEQVPDTGLALEHRLTGFEARLGASGLEALASVYDGGQQRSQQVALEPLDDGPARPRYANVSFSETSTVFAVTVCCAAGGADSGGGAVQVQGLKFEVEESGAWQRLQLGERCDRSAGNYGVDVQQERLAGIAVRTVGEGPTARVVAVALVTVDLPRPPPPPPFTVWSDVTAPPLSWELHLPPPMDDLAAPPDAPEGADGEAPLPPPPHLVAEPTEPPSAEARPPPASPSPGASTWAPPPQLPRAVAVAVSAGHFHTCALTDSGTVLCWGTNRFGQLGYAADPNAYGIPPRPLPLTAAAVGVAASGDNTCALLAGGSVQCFGAEAEGQLFELRLPPGERVASVALSRLTLEDGAGLCALLQPSGRVVCRDAYDPDPPVNAALARLGPASRLAGSTLFLCGVFSSSLFCWRYSPIQRAFTEPQLLNLGSLDVADVALNFLYGCVIVRQGRVKCFGSNVYGQLGYGDTLLRSPTAPGTVFADVDLGPGLRAVALSLGDAHSCALCSTDAADGSEAMVVKCWGRNSDGRLGLGDNATRGDRPGTMGAALPSVDLGPGRSPVAIAAGSWHTCALTQPGGQMLCWGDNLSRQLPGVTGESVGMRPEDMGSGLRAIDLGAWPSALPPTPAAGAKPPLPPQPQPAAPREPPEHRSVFILNKKEVRLRCWATGGTGADASLLEVLVGQDLLPRLNATGVDLKPRDPSYPLVMLDEQQRPAIPSDAPDLGLTFRDMARLHLLDSSVMGVPLGPGGPLVQCLNCIEVVFTNCTFGLLSGQVPAWRRGVGGSGSPPRYLDGASVPELLRDASSSAIVNGSVLTYFYPSYVVHGPVHLSGLRRASFRRLQCHDVYNAHGGARMSRNFAREDGGAAFCGGTADVSLDSAAAMEGNLAAPGSGGAVSAARCRLRMAGGAALEGNAAGKHGGGLHCGQLDGDLELASGARMEGNSAAGDGGALFLASSGRLVASAAVIRRNRAGQRGGVVFSASDLDLDLTAGSTVEHNAANRTGGVAFAQGSISRLALAGGSVVLNNTARWGGAISCEGDAGSIAVSSSSRISSNAATHGAGGAMWFGSSLGTLVINGSSSLSNNSAASEGGAMWVAGTTDSIVVAGNSSVSGNTARKGSGGAITVLEALGTLQLLGSEARGNGAATSGGFLNAPGGVGLLYILYGSVVAGNTGSDGGAVFASSIGQFAANGSSLVGNVARGEGGALYVSGSVSALTFGPGALLEGNRAEAGGGGATFVAGSTDLVSAQGARVLANSAATEGGAFRLAHVARMVLDNTTFTANTAHSSGGGAVRVDSAGQLDLIGCLLSDNAAATDGGFAAIATAASVTVTASVLRNNSAGMDGGALFLGGLGGPLAIRASRLEHNTAGALGGAVFTASALAVSGAAFVGNEAREGGALYALLHPGAAPAAVSSSKSATVGAVPLNLAVGQNVCPADVPMPTACGAPAAHPGEVVCSCFEGNVAAQAGGAIGGSVAATADGAGAAAGNSSSRFRVVSSVFVTNHAGALGGAVSLASSGPVPAAPLELLLDGSSARGNGVGGSGSAEGCGGAVHVAGGGRALRITGASELTQNRAGYGGAVCALGAARVVVEDSTISANRAEAGGGCFVDGGGGDGTTTITASAAPSGSRTLFLAANTSLSGNRAVLSSSSSTLRFSGHGGALLLLGSTAAALAAVDMAASAADVAGAGVASLQNMRSCVASSGGAAAAIQQAGGISREAAAEVQVASAGQGWGSGEAIRALQAAAEAQCWLLAVRLRQSGLPDAKLASTALGPSRLSERLIWMDDPRAESLAISCAPAQGSASQAGEDDAADTAALVREALASPGTLGRNSSSEERRQPLLLGCGTDSGATPTWAGAAEGSVLSDILALPPSRLQLTVDGRVVSEPAQAPLVWRPGAPGRLSAMLVDDWGRPVREHAPATLGLRLGPDAWAALQLAPQEPALAAGVGEWSSVIATGWTGSGYTLTLPPLVLPLSLSACRLGEELALGAGEDPGAQAAGSTCRACRPQQFTLWRDPRSEREPPRPPASAVNDSGAAGGGGGGGWASALAAESGCLLCPANAFCPGGAVVVPRQGFWASSPMSTQVHRCLNPDACDPTAEGLAPWLAEAAARIEAAQPIDAEVGGALAACKQAWHASAPPGAAALANLTTAAGAGNSPNASLCLLDGVPYDSAQSYMQRQCAEGYGGPLCAVCAPSHYLTPDSECARCPSVGATAALVAVACAASTALILGSVWSALAEDYTRGEEGARPEAVDVVKVLVVHIQYLVIITRLSLGWPAPIGRLQALLGAVTGAGDLLAFSPACLAPAGAGEAGRVRAQVLGALALPLAAAGLALLLWAVRYRLWNQAVLRRQGKPLSRRRRDSDGGAEADVLAEDEDVPRIKRGAEAAMFSKGYPGEKEPAADLSDAGTGGPPEEPDGSDSKAAADEGKGMVPSGPEPVGDSAGGGGGPGSRALVRRVRRLVSRLQLALTPQSSIVHLDQAMPLRRQLLVVGLMSAFILYPALVQVSLSMFACRTLDSGEGPYADLQRATWSYGYWVRYMQLEFYTGPHLQQYVPLGVACVLLFCALPPAALFALLWRQQHRLDEQRTKLQYGFAYRRYRPRWFMFECVLQLETLALVLADVFTRTLQAHQQASGRALLLLAVLLLIGVVNISANPLRMRLLTLMEFLSLMALCLTLTLGLYFVPTGSEDSGLSSQAAEDAVGILILILNAALMAAFVALLVKPGLGRAWTRHCGSLAELCGRLAASGQGACGACDWRRCWWAPGTAAGEEQESGAEAVQAAAEAAGEGEAEWGCDADGREDATADADLLWGSAPE</sequence>
<dbReference type="Gene3D" id="2.130.10.30">
    <property type="entry name" value="Regulator of chromosome condensation 1/beta-lactamase-inhibitor protein II"/>
    <property type="match status" value="2"/>
</dbReference>
<dbReference type="SMART" id="SM00710">
    <property type="entry name" value="PbH1"/>
    <property type="match status" value="8"/>
</dbReference>
<reference evidence="4" key="1">
    <citation type="journal article" date="2020" name="bioRxiv">
        <title>Comparative genomics of Chlamydomonas.</title>
        <authorList>
            <person name="Craig R.J."/>
            <person name="Hasan A.R."/>
            <person name="Ness R.W."/>
            <person name="Keightley P.D."/>
        </authorList>
    </citation>
    <scope>NUCLEOTIDE SEQUENCE</scope>
    <source>
        <strain evidence="4">CCAP 11/70</strain>
    </source>
</reference>
<evidence type="ECO:0000256" key="3">
    <source>
        <dbReference type="SAM" id="Phobius"/>
    </source>
</evidence>
<dbReference type="SUPFAM" id="SSF50985">
    <property type="entry name" value="RCC1/BLIP-II"/>
    <property type="match status" value="1"/>
</dbReference>
<feature type="repeat" description="RCC1" evidence="1">
    <location>
        <begin position="285"/>
        <end position="336"/>
    </location>
</feature>
<feature type="transmembrane region" description="Helical" evidence="3">
    <location>
        <begin position="2503"/>
        <end position="2527"/>
    </location>
</feature>
<keyword evidence="3" id="KW-0472">Membrane</keyword>
<dbReference type="EMBL" id="JAEHOE010000178">
    <property type="protein sequence ID" value="KAG2483388.1"/>
    <property type="molecule type" value="Genomic_DNA"/>
</dbReference>
<gene>
    <name evidence="4" type="ORF">HYH03_017740</name>
</gene>
<feature type="transmembrane region" description="Helical" evidence="3">
    <location>
        <begin position="2568"/>
        <end position="2592"/>
    </location>
</feature>
<evidence type="ECO:0000313" key="5">
    <source>
        <dbReference type="Proteomes" id="UP000612055"/>
    </source>
</evidence>
<feature type="region of interest" description="Disordered" evidence="2">
    <location>
        <begin position="635"/>
        <end position="666"/>
    </location>
</feature>
<dbReference type="InterPro" id="IPR009091">
    <property type="entry name" value="RCC1/BLIP-II"/>
</dbReference>
<keyword evidence="3" id="KW-1133">Transmembrane helix</keyword>
<feature type="compositionally biased region" description="Acidic residues" evidence="2">
    <location>
        <begin position="2380"/>
        <end position="2390"/>
    </location>
</feature>
<feature type="region of interest" description="Disordered" evidence="2">
    <location>
        <begin position="2403"/>
        <end position="2465"/>
    </location>
</feature>
<dbReference type="InterPro" id="IPR051246">
    <property type="entry name" value="WDR48"/>
</dbReference>
<dbReference type="Proteomes" id="UP000612055">
    <property type="component" value="Unassembled WGS sequence"/>
</dbReference>
<dbReference type="GO" id="GO:0000724">
    <property type="term" value="P:double-strand break repair via homologous recombination"/>
    <property type="evidence" value="ECO:0007669"/>
    <property type="project" value="TreeGrafter"/>
</dbReference>
<dbReference type="PANTHER" id="PTHR19862:SF14">
    <property type="entry name" value="WD REPEAT-CONTAINING PROTEIN 48"/>
    <property type="match status" value="1"/>
</dbReference>
<protein>
    <submittedName>
        <fullName evidence="4">Uncharacterized protein</fullName>
    </submittedName>
</protein>
<comment type="caution">
    <text evidence="4">The sequence shown here is derived from an EMBL/GenBank/DDBJ whole genome shotgun (WGS) entry which is preliminary data.</text>
</comment>
<evidence type="ECO:0000313" key="4">
    <source>
        <dbReference type="EMBL" id="KAG2483388.1"/>
    </source>
</evidence>
<keyword evidence="5" id="KW-1185">Reference proteome</keyword>
<feature type="transmembrane region" description="Helical" evidence="3">
    <location>
        <begin position="2719"/>
        <end position="2737"/>
    </location>
</feature>
<dbReference type="OrthoDB" id="538768at2759"/>
<proteinExistence type="predicted"/>
<evidence type="ECO:0000256" key="2">
    <source>
        <dbReference type="SAM" id="MobiDB-lite"/>
    </source>
</evidence>
<feature type="compositionally biased region" description="Basic and acidic residues" evidence="2">
    <location>
        <begin position="2030"/>
        <end position="2039"/>
    </location>
</feature>
<dbReference type="Pfam" id="PF13540">
    <property type="entry name" value="RCC1_2"/>
    <property type="match status" value="2"/>
</dbReference>
<feature type="transmembrane region" description="Helical" evidence="3">
    <location>
        <begin position="2618"/>
        <end position="2638"/>
    </location>
</feature>
<feature type="repeat" description="RCC1" evidence="1">
    <location>
        <begin position="469"/>
        <end position="526"/>
    </location>
</feature>
<feature type="region of interest" description="Disordered" evidence="2">
    <location>
        <begin position="2028"/>
        <end position="2058"/>
    </location>
</feature>
<keyword evidence="3" id="KW-0812">Transmembrane</keyword>
<feature type="compositionally biased region" description="Low complexity" evidence="2">
    <location>
        <begin position="207"/>
        <end position="223"/>
    </location>
</feature>